<dbReference type="PANTHER" id="PTHR24166:SF48">
    <property type="entry name" value="PROTEIN VAPYRIN"/>
    <property type="match status" value="1"/>
</dbReference>
<evidence type="ECO:0000256" key="2">
    <source>
        <dbReference type="ARBA" id="ARBA00023043"/>
    </source>
</evidence>
<keyword evidence="1" id="KW-0677">Repeat</keyword>
<dbReference type="Gene3D" id="1.25.40.20">
    <property type="entry name" value="Ankyrin repeat-containing domain"/>
    <property type="match status" value="4"/>
</dbReference>
<keyword evidence="5" id="KW-1185">Reference proteome</keyword>
<evidence type="ECO:0000313" key="5">
    <source>
        <dbReference type="Proteomes" id="UP000293360"/>
    </source>
</evidence>
<feature type="repeat" description="ANK" evidence="3">
    <location>
        <begin position="588"/>
        <end position="612"/>
    </location>
</feature>
<dbReference type="PROSITE" id="PS50297">
    <property type="entry name" value="ANK_REP_REGION"/>
    <property type="match status" value="5"/>
</dbReference>
<dbReference type="PROSITE" id="PS50088">
    <property type="entry name" value="ANK_REPEAT"/>
    <property type="match status" value="5"/>
</dbReference>
<proteinExistence type="predicted"/>
<evidence type="ECO:0000256" key="3">
    <source>
        <dbReference type="PROSITE-ProRule" id="PRU00023"/>
    </source>
</evidence>
<feature type="repeat" description="ANK" evidence="3">
    <location>
        <begin position="357"/>
        <end position="381"/>
    </location>
</feature>
<feature type="repeat" description="ANK" evidence="3">
    <location>
        <begin position="323"/>
        <end position="347"/>
    </location>
</feature>
<name>A0A4V1XCT0_9PEZI</name>
<evidence type="ECO:0000256" key="1">
    <source>
        <dbReference type="ARBA" id="ARBA00022737"/>
    </source>
</evidence>
<reference evidence="4 5" key="1">
    <citation type="submission" date="2018-06" db="EMBL/GenBank/DDBJ databases">
        <title>Complete Genomes of Monosporascus.</title>
        <authorList>
            <person name="Robinson A.J."/>
            <person name="Natvig D.O."/>
        </authorList>
    </citation>
    <scope>NUCLEOTIDE SEQUENCE [LARGE SCALE GENOMIC DNA]</scope>
    <source>
        <strain evidence="4 5">CBS 110550</strain>
    </source>
</reference>
<dbReference type="STRING" id="155417.A0A4V1XCT0"/>
<dbReference type="Pfam" id="PF13637">
    <property type="entry name" value="Ank_4"/>
    <property type="match status" value="1"/>
</dbReference>
<feature type="repeat" description="ANK" evidence="3">
    <location>
        <begin position="554"/>
        <end position="578"/>
    </location>
</feature>
<dbReference type="Pfam" id="PF00023">
    <property type="entry name" value="Ank"/>
    <property type="match status" value="2"/>
</dbReference>
<organism evidence="4 5">
    <name type="scientific">Monosporascus ibericus</name>
    <dbReference type="NCBI Taxonomy" id="155417"/>
    <lineage>
        <taxon>Eukaryota</taxon>
        <taxon>Fungi</taxon>
        <taxon>Dikarya</taxon>
        <taxon>Ascomycota</taxon>
        <taxon>Pezizomycotina</taxon>
        <taxon>Sordariomycetes</taxon>
        <taxon>Xylariomycetidae</taxon>
        <taxon>Xylariales</taxon>
        <taxon>Xylariales incertae sedis</taxon>
        <taxon>Monosporascus</taxon>
    </lineage>
</organism>
<dbReference type="InterPro" id="IPR002110">
    <property type="entry name" value="Ankyrin_rpt"/>
</dbReference>
<dbReference type="Pfam" id="PF12796">
    <property type="entry name" value="Ank_2"/>
    <property type="match status" value="3"/>
</dbReference>
<dbReference type="InterPro" id="IPR050889">
    <property type="entry name" value="Dendritic_Spine_Reg/Scaffold"/>
</dbReference>
<dbReference type="SMART" id="SM00248">
    <property type="entry name" value="ANK"/>
    <property type="match status" value="12"/>
</dbReference>
<evidence type="ECO:0000313" key="4">
    <source>
        <dbReference type="EMBL" id="RYP10819.1"/>
    </source>
</evidence>
<dbReference type="InterPro" id="IPR036770">
    <property type="entry name" value="Ankyrin_rpt-contain_sf"/>
</dbReference>
<comment type="caution">
    <text evidence="4">The sequence shown here is derived from an EMBL/GenBank/DDBJ whole genome shotgun (WGS) entry which is preliminary data.</text>
</comment>
<dbReference type="EMBL" id="QJNU01000012">
    <property type="protein sequence ID" value="RYP10819.1"/>
    <property type="molecule type" value="Genomic_DNA"/>
</dbReference>
<accession>A0A4V1XCT0</accession>
<feature type="repeat" description="ANK" evidence="3">
    <location>
        <begin position="654"/>
        <end position="686"/>
    </location>
</feature>
<dbReference type="PANTHER" id="PTHR24166">
    <property type="entry name" value="ROLLING PEBBLES, ISOFORM B"/>
    <property type="match status" value="1"/>
</dbReference>
<dbReference type="AlphaFoldDB" id="A0A4V1XCT0"/>
<keyword evidence="2 3" id="KW-0040">ANK repeat</keyword>
<protein>
    <submittedName>
        <fullName evidence="4">Uncharacterized protein</fullName>
    </submittedName>
</protein>
<dbReference type="Proteomes" id="UP000293360">
    <property type="component" value="Unassembled WGS sequence"/>
</dbReference>
<gene>
    <name evidence="4" type="ORF">DL764_000441</name>
</gene>
<dbReference type="SUPFAM" id="SSF48403">
    <property type="entry name" value="Ankyrin repeat"/>
    <property type="match status" value="1"/>
</dbReference>
<dbReference type="OrthoDB" id="194358at2759"/>
<sequence length="710" mass="78260">MQSSGPAKEHHDKVYALLGMSSDDPAVAGLSADYEVSWRQLFRQLIHFILSKRVSVDTWDDMEIAVIKGKGCILGEVSSVERDTAWEDKQHVGITWKDFDVTRAWSSCWTFQTSAKSVQVGDVVCLLQGASRPTILRLCSDYWAIIIIAVPRTDDLRSTTRHIKWSELLQSMTIFPHDFLLVWDWDMHPDEPRDREDYEDFVSSRVPKCSEAELEDCLDEATRLQNVRLVLQEMKKFEVAVKNLQKATNVFERALTSMKNLELTCRGHRRWGEGDVKKLEVLVDLVIKDKGQWTLLCLAAEKGHGALVKLLLNTGKVDSHTEDLQTALQLAALNGHKEVVTLLLDSGKVDSNAKNWEGSTTLRSAAGSGHEVVVKLLLDNGKVGLHAKDLQTALQLAAENGHDAVVKLLFDNNVDPKAEIWGMSAALSLAAEKGHEGVVQVLLDNNKVDREAESWDGSAALWLAAENGHEGVVQLLLDNNKVDREAESWALRLAAGNGHEGVVQLLLDNSKVDPNVKNWDGSRAIWSAAKSGHETVVKLLLDNGKVDPNVKGWNGSTALCAAAESGHKAVVKLLLDNSKVDPNVKDLNGSTALLSAARNGHETIVKLLLDTGKIDSHAEDPQTALWLAAKNGHKAVVKLLLHNAKIDPNIKSRDGSTALFSAARNGHETVVKLLLDTNKVDSQTNDLQTALRLAEWNRHEAVVRLLRNTI</sequence>